<dbReference type="PANTHER" id="PTHR33744:SF16">
    <property type="entry name" value="CARBOHYDRATE DIACID REGULATOR"/>
    <property type="match status" value="1"/>
</dbReference>
<dbReference type="InterPro" id="IPR025736">
    <property type="entry name" value="PucR_C-HTH_dom"/>
</dbReference>
<feature type="domain" description="Purine catabolism PurC-like" evidence="1">
    <location>
        <begin position="7"/>
        <end position="138"/>
    </location>
</feature>
<organism evidence="3 4">
    <name type="scientific">Ligilactobacillus ruminis</name>
    <dbReference type="NCBI Taxonomy" id="1623"/>
    <lineage>
        <taxon>Bacteria</taxon>
        <taxon>Bacillati</taxon>
        <taxon>Bacillota</taxon>
        <taxon>Bacilli</taxon>
        <taxon>Lactobacillales</taxon>
        <taxon>Lactobacillaceae</taxon>
        <taxon>Ligilactobacillus</taxon>
    </lineage>
</organism>
<dbReference type="Pfam" id="PF13556">
    <property type="entry name" value="HTH_30"/>
    <property type="match status" value="1"/>
</dbReference>
<dbReference type="Pfam" id="PF07905">
    <property type="entry name" value="PucR"/>
    <property type="match status" value="1"/>
</dbReference>
<evidence type="ECO:0000259" key="1">
    <source>
        <dbReference type="Pfam" id="PF07905"/>
    </source>
</evidence>
<dbReference type="InterPro" id="IPR042070">
    <property type="entry name" value="PucR_C-HTH_sf"/>
</dbReference>
<comment type="caution">
    <text evidence="3">The sequence shown here is derived from an EMBL/GenBank/DDBJ whole genome shotgun (WGS) entry which is preliminary data.</text>
</comment>
<proteinExistence type="predicted"/>
<dbReference type="InterPro" id="IPR051448">
    <property type="entry name" value="CdaR-like_regulators"/>
</dbReference>
<dbReference type="EMBL" id="FOCC01000002">
    <property type="protein sequence ID" value="SEM42536.1"/>
    <property type="molecule type" value="Genomic_DNA"/>
</dbReference>
<dbReference type="Proteomes" id="UP000182089">
    <property type="component" value="Unassembled WGS sequence"/>
</dbReference>
<reference evidence="3 4" key="1">
    <citation type="submission" date="2016-10" db="EMBL/GenBank/DDBJ databases">
        <authorList>
            <person name="Varghese N."/>
            <person name="Submissions S."/>
        </authorList>
    </citation>
    <scope>NUCLEOTIDE SEQUENCE [LARGE SCALE GENOMIC DNA]</scope>
    <source>
        <strain evidence="3 4">WC1T17</strain>
    </source>
</reference>
<dbReference type="InterPro" id="IPR012914">
    <property type="entry name" value="PucR_dom"/>
</dbReference>
<dbReference type="PANTHER" id="PTHR33744">
    <property type="entry name" value="CARBOHYDRATE DIACID REGULATOR"/>
    <property type="match status" value="1"/>
</dbReference>
<gene>
    <name evidence="3" type="ORF">SAMN05216431_102181</name>
</gene>
<dbReference type="Gene3D" id="1.10.10.2840">
    <property type="entry name" value="PucR C-terminal helix-turn-helix domain"/>
    <property type="match status" value="1"/>
</dbReference>
<evidence type="ECO:0000313" key="3">
    <source>
        <dbReference type="EMBL" id="SEM42536.1"/>
    </source>
</evidence>
<sequence>MGVQLKEILKLPSLNGAEVVAGKRALEREVLALSFLEADSVNEIKHKLFRADEYLFGELDITSFYSVKDDLGRQIEIINNMHDLGAVGLIVYYVGVFLPYLDDRVLQVADEKDFAIIQMPQKNTQIRFSEAIYEISQLLLEHPDANFATEIKRKLSEVPRWSQTMETTLKMLADVTKANVAIVSDEGEVEYATRWPRNSKLDFAQITKGNVQDDQINYLKIKLDSQGEASNYWLWLIKERGVLSKSQLLQAKNVVESSLFVWGKSTLYATKYSLISGILNNEADRMWRLAQNLDVDLDKLSVMWIVSTYTLDQIQDIITHLNNYLHKFYQEVLVDYLDNYIVVLCGDCQSKKTEMDICRDFLESSYSKQNIDAIIYSPNTKSIDNFGRNYRLVMTHKLALRKVFPTTRFFSMIKCEYINNIEIGWERNSSEITTLESSISKLRENQELMHTLCVYLLDSQRDIQKASELLFVHRNTVKYRLKQISKLLECDLSVYDESLVYYLACIIYRLKQ</sequence>
<accession>A0ABY1A9U8</accession>
<evidence type="ECO:0000259" key="2">
    <source>
        <dbReference type="Pfam" id="PF13556"/>
    </source>
</evidence>
<name>A0ABY1A9U8_9LACO</name>
<protein>
    <submittedName>
        <fullName evidence="3">PucR C-terminal helix-turn-helix domain-containing protein</fullName>
    </submittedName>
</protein>
<evidence type="ECO:0000313" key="4">
    <source>
        <dbReference type="Proteomes" id="UP000182089"/>
    </source>
</evidence>
<feature type="domain" description="PucR C-terminal helix-turn-helix" evidence="2">
    <location>
        <begin position="448"/>
        <end position="506"/>
    </location>
</feature>